<accession>A0ACA8R599</accession>
<proteinExistence type="predicted"/>
<reference evidence="1" key="1">
    <citation type="submission" date="2019-06" db="EMBL/GenBank/DDBJ databases">
        <title>Complete genome sequence of Methanobrevibacter arboriphilus strain SA.</title>
        <authorList>
            <person name="Asakawa S."/>
        </authorList>
    </citation>
    <scope>NUCLEOTIDE SEQUENCE</scope>
    <source>
        <strain evidence="1">SA</strain>
    </source>
</reference>
<keyword evidence="2" id="KW-1185">Reference proteome</keyword>
<gene>
    <name evidence="1" type="ORF">MarbSA_17040</name>
</gene>
<dbReference type="EMBL" id="AP019779">
    <property type="protein sequence ID" value="BBL62664.1"/>
    <property type="molecule type" value="Genomic_DNA"/>
</dbReference>
<evidence type="ECO:0000313" key="2">
    <source>
        <dbReference type="Proteomes" id="UP000825015"/>
    </source>
</evidence>
<protein>
    <submittedName>
        <fullName evidence="1">Uncharacterized protein</fullName>
    </submittedName>
</protein>
<organism evidence="1 2">
    <name type="scientific">Methanobrevibacter arboriphilus</name>
    <dbReference type="NCBI Taxonomy" id="39441"/>
    <lineage>
        <taxon>Archaea</taxon>
        <taxon>Methanobacteriati</taxon>
        <taxon>Methanobacteriota</taxon>
        <taxon>Methanomada group</taxon>
        <taxon>Methanobacteria</taxon>
        <taxon>Methanobacteriales</taxon>
        <taxon>Methanobacteriaceae</taxon>
        <taxon>Methanobrevibacter</taxon>
    </lineage>
</organism>
<sequence length="217" mass="24610">MYTGSEHMIEDKIQVLRKAAKVSNEQSSDKLWCVVAGNEELVNDIAYAAIASKDRVKILFREHITLEESYVHKKFDFIMLYGDSDKIRELSYVCKENGGAYIQIAPFYVGNEPNLTLLVAPDDALKKLVGDAERNNSQFSILLEDQTTGFIETDLNLRINLPNFLQAMLAPLFNMSDVVLSTILISIENEEDIGKIRKIADKNNVFLIDFKDIVENK</sequence>
<name>A0ACA8R599_METAZ</name>
<evidence type="ECO:0000313" key="1">
    <source>
        <dbReference type="EMBL" id="BBL62664.1"/>
    </source>
</evidence>
<dbReference type="Proteomes" id="UP000825015">
    <property type="component" value="Chromosome"/>
</dbReference>